<keyword evidence="4" id="KW-0963">Cytoplasm</keyword>
<keyword evidence="5" id="KW-0493">Microtubule</keyword>
<evidence type="ECO:0000256" key="3">
    <source>
        <dbReference type="ARBA" id="ARBA00007429"/>
    </source>
</evidence>
<dbReference type="EMBL" id="OV121140">
    <property type="protein sequence ID" value="CAH0563937.1"/>
    <property type="molecule type" value="Genomic_DNA"/>
</dbReference>
<protein>
    <recommendedName>
        <fullName evidence="10">NUDE domain-containing protein</fullName>
    </recommendedName>
</protein>
<dbReference type="OrthoDB" id="5877028at2759"/>
<evidence type="ECO:0000256" key="6">
    <source>
        <dbReference type="ARBA" id="ARBA00023054"/>
    </source>
</evidence>
<dbReference type="GO" id="GO:0008017">
    <property type="term" value="F:microtubule binding"/>
    <property type="evidence" value="ECO:0007669"/>
    <property type="project" value="InterPro"/>
</dbReference>
<evidence type="ECO:0000256" key="9">
    <source>
        <dbReference type="SAM" id="MobiDB-lite"/>
    </source>
</evidence>
<dbReference type="Gene3D" id="6.10.250.1080">
    <property type="match status" value="1"/>
</dbReference>
<reference evidence="11" key="1">
    <citation type="submission" date="2021-12" db="EMBL/GenBank/DDBJ databases">
        <authorList>
            <person name="King R."/>
        </authorList>
    </citation>
    <scope>NUCLEOTIDE SEQUENCE</scope>
</reference>
<dbReference type="GO" id="GO:0005874">
    <property type="term" value="C:microtubule"/>
    <property type="evidence" value="ECO:0007669"/>
    <property type="project" value="UniProtKB-KW"/>
</dbReference>
<feature type="coiled-coil region" evidence="8">
    <location>
        <begin position="30"/>
        <end position="183"/>
    </location>
</feature>
<evidence type="ECO:0000256" key="5">
    <source>
        <dbReference type="ARBA" id="ARBA00022701"/>
    </source>
</evidence>
<name>A0A9P0BKR1_BRAAE</name>
<dbReference type="GO" id="GO:0000132">
    <property type="term" value="P:establishment of mitotic spindle orientation"/>
    <property type="evidence" value="ECO:0007669"/>
    <property type="project" value="TreeGrafter"/>
</dbReference>
<dbReference type="PANTHER" id="PTHR10921:SF1">
    <property type="entry name" value="NUCLEAR DISTRIBUTION PROTEIN NUDE HOMOLOG"/>
    <property type="match status" value="1"/>
</dbReference>
<dbReference type="GO" id="GO:0005871">
    <property type="term" value="C:kinesin complex"/>
    <property type="evidence" value="ECO:0007669"/>
    <property type="project" value="TreeGrafter"/>
</dbReference>
<keyword evidence="12" id="KW-1185">Reference proteome</keyword>
<evidence type="ECO:0000256" key="7">
    <source>
        <dbReference type="ARBA" id="ARBA00023212"/>
    </source>
</evidence>
<keyword evidence="6 8" id="KW-0175">Coiled coil</keyword>
<evidence type="ECO:0000256" key="1">
    <source>
        <dbReference type="ARBA" id="ARBA00004186"/>
    </source>
</evidence>
<dbReference type="PANTHER" id="PTHR10921">
    <property type="entry name" value="NUCLEAR DISTRIBUTION PROTEIN NUDE HOMOLOG 1"/>
    <property type="match status" value="1"/>
</dbReference>
<dbReference type="GO" id="GO:0005819">
    <property type="term" value="C:spindle"/>
    <property type="evidence" value="ECO:0007669"/>
    <property type="project" value="UniProtKB-SubCell"/>
</dbReference>
<sequence>MNKGDHPNFTDKDQEIQYWKNLAEQYFLDADRIQKESDEFISESQQLEKEYEATIDQNEKKIKEFTIANNRLQNEVDSYRIKIEQYNKEVNSLENEIVTYKNDKMQMTQYIRELEQKNDDLERSRRIIEESIQGIESAFNSAIERNAILESEVDEKETLKEKLQRLLDERRELQQELQVKERCPDNERIVNGYKTPPIVDSNRLKENETQTTPSKHEFQTPITPASRVVALNLVSDLIRKMGDLERRLEKNKYDYSRDISTNDIRRSRHSTKNSSATSVHGITK</sequence>
<evidence type="ECO:0000256" key="4">
    <source>
        <dbReference type="ARBA" id="ARBA00022490"/>
    </source>
</evidence>
<feature type="region of interest" description="Disordered" evidence="9">
    <location>
        <begin position="188"/>
        <end position="219"/>
    </location>
</feature>
<evidence type="ECO:0000256" key="2">
    <source>
        <dbReference type="ARBA" id="ARBA00004300"/>
    </source>
</evidence>
<gene>
    <name evidence="11" type="ORF">MELIAE_LOCUS12609</name>
</gene>
<feature type="region of interest" description="Disordered" evidence="9">
    <location>
        <begin position="264"/>
        <end position="284"/>
    </location>
</feature>
<evidence type="ECO:0000259" key="10">
    <source>
        <dbReference type="Pfam" id="PF04880"/>
    </source>
</evidence>
<comment type="similarity">
    <text evidence="3">Belongs to the nudE family.</text>
</comment>
<dbReference type="GO" id="GO:0000776">
    <property type="term" value="C:kinetochore"/>
    <property type="evidence" value="ECO:0007669"/>
    <property type="project" value="TreeGrafter"/>
</dbReference>
<dbReference type="GO" id="GO:0005813">
    <property type="term" value="C:centrosome"/>
    <property type="evidence" value="ECO:0007669"/>
    <property type="project" value="UniProtKB-SubCell"/>
</dbReference>
<keyword evidence="7" id="KW-0206">Cytoskeleton</keyword>
<dbReference type="GO" id="GO:0016477">
    <property type="term" value="P:cell migration"/>
    <property type="evidence" value="ECO:0007669"/>
    <property type="project" value="TreeGrafter"/>
</dbReference>
<dbReference type="Pfam" id="PF04880">
    <property type="entry name" value="NUDE_C"/>
    <property type="match status" value="1"/>
</dbReference>
<accession>A0A9P0BKR1</accession>
<dbReference type="GO" id="GO:0051642">
    <property type="term" value="P:centrosome localization"/>
    <property type="evidence" value="ECO:0007669"/>
    <property type="project" value="TreeGrafter"/>
</dbReference>
<evidence type="ECO:0000256" key="8">
    <source>
        <dbReference type="SAM" id="Coils"/>
    </source>
</evidence>
<dbReference type="InterPro" id="IPR033494">
    <property type="entry name" value="NUDE"/>
</dbReference>
<dbReference type="GO" id="GO:0007059">
    <property type="term" value="P:chromosome segregation"/>
    <property type="evidence" value="ECO:0007669"/>
    <property type="project" value="TreeGrafter"/>
</dbReference>
<dbReference type="AlphaFoldDB" id="A0A9P0BKR1"/>
<organism evidence="11 12">
    <name type="scientific">Brassicogethes aeneus</name>
    <name type="common">Rape pollen beetle</name>
    <name type="synonym">Meligethes aeneus</name>
    <dbReference type="NCBI Taxonomy" id="1431903"/>
    <lineage>
        <taxon>Eukaryota</taxon>
        <taxon>Metazoa</taxon>
        <taxon>Ecdysozoa</taxon>
        <taxon>Arthropoda</taxon>
        <taxon>Hexapoda</taxon>
        <taxon>Insecta</taxon>
        <taxon>Pterygota</taxon>
        <taxon>Neoptera</taxon>
        <taxon>Endopterygota</taxon>
        <taxon>Coleoptera</taxon>
        <taxon>Polyphaga</taxon>
        <taxon>Cucujiformia</taxon>
        <taxon>Nitidulidae</taxon>
        <taxon>Meligethinae</taxon>
        <taxon>Brassicogethes</taxon>
    </lineage>
</organism>
<feature type="domain" description="NUDE" evidence="10">
    <location>
        <begin position="134"/>
        <end position="222"/>
    </location>
</feature>
<proteinExistence type="inferred from homology"/>
<evidence type="ECO:0000313" key="12">
    <source>
        <dbReference type="Proteomes" id="UP001154078"/>
    </source>
</evidence>
<dbReference type="GO" id="GO:0007020">
    <property type="term" value="P:microtubule nucleation"/>
    <property type="evidence" value="ECO:0007669"/>
    <property type="project" value="TreeGrafter"/>
</dbReference>
<dbReference type="GO" id="GO:0007100">
    <property type="term" value="P:mitotic centrosome separation"/>
    <property type="evidence" value="ECO:0007669"/>
    <property type="project" value="TreeGrafter"/>
</dbReference>
<dbReference type="Proteomes" id="UP001154078">
    <property type="component" value="Chromosome 9"/>
</dbReference>
<evidence type="ECO:0000313" key="11">
    <source>
        <dbReference type="EMBL" id="CAH0563937.1"/>
    </source>
</evidence>
<feature type="compositionally biased region" description="Basic and acidic residues" evidence="9">
    <location>
        <begin position="202"/>
        <end position="218"/>
    </location>
</feature>
<dbReference type="GO" id="GO:0047496">
    <property type="term" value="P:vesicle transport along microtubule"/>
    <property type="evidence" value="ECO:0007669"/>
    <property type="project" value="TreeGrafter"/>
</dbReference>
<comment type="subcellular location">
    <subcellularLocation>
        <location evidence="2">Cytoplasm</location>
        <location evidence="2">Cytoskeleton</location>
        <location evidence="2">Microtubule organizing center</location>
        <location evidence="2">Centrosome</location>
    </subcellularLocation>
    <subcellularLocation>
        <location evidence="1">Cytoplasm</location>
        <location evidence="1">Cytoskeleton</location>
        <location evidence="1">Spindle</location>
    </subcellularLocation>
</comment>
<dbReference type="InterPro" id="IPR006964">
    <property type="entry name" value="NUDE_dom"/>
</dbReference>
<feature type="compositionally biased region" description="Polar residues" evidence="9">
    <location>
        <begin position="272"/>
        <end position="284"/>
    </location>
</feature>